<gene>
    <name evidence="2" type="ORF">AWW66_08970</name>
</gene>
<feature type="domain" description="Glyoxalase/fosfomycin resistance/dioxygenase" evidence="1">
    <location>
        <begin position="6"/>
        <end position="129"/>
    </location>
</feature>
<proteinExistence type="predicted"/>
<dbReference type="AlphaFoldDB" id="A0A136PV56"/>
<evidence type="ECO:0000313" key="2">
    <source>
        <dbReference type="EMBL" id="KXK62348.1"/>
    </source>
</evidence>
<dbReference type="InterPro" id="IPR028973">
    <property type="entry name" value="PhnB-like"/>
</dbReference>
<dbReference type="InterPro" id="IPR004360">
    <property type="entry name" value="Glyas_Fos-R_dOase_dom"/>
</dbReference>
<dbReference type="InterPro" id="IPR029068">
    <property type="entry name" value="Glyas_Bleomycin-R_OHBP_Dase"/>
</dbReference>
<name>A0A136PV56_9ACTN</name>
<sequence length="137" mass="15242">MTSQLNPYLNFAGNTREAMGFYHRVFGGEFALTTFAKFGTTDPAIADQIMHGRLRTPTGHVLMASDLPPGTEIRRGNANTVCLSGDDADELRRWWAQLAEGGVVHVPLERQMWGDEFGQCEDRFGTPWMVNIAQQPA</sequence>
<keyword evidence="3" id="KW-1185">Reference proteome</keyword>
<dbReference type="Gene3D" id="3.10.180.10">
    <property type="entry name" value="2,3-Dihydroxybiphenyl 1,2-Dioxygenase, domain 1"/>
    <property type="match status" value="1"/>
</dbReference>
<accession>A0A136PV56</accession>
<dbReference type="RefSeq" id="WP_067362571.1">
    <property type="nucleotide sequence ID" value="NZ_JBIUBN010000027.1"/>
</dbReference>
<evidence type="ECO:0000259" key="1">
    <source>
        <dbReference type="Pfam" id="PF00903"/>
    </source>
</evidence>
<reference evidence="2 3" key="1">
    <citation type="submission" date="2016-01" db="EMBL/GenBank/DDBJ databases">
        <title>Whole genome sequence and analysis of Micromonospora rosaria DSM 803, which can produce antibacterial substance rosamicin.</title>
        <authorList>
            <person name="Yang H."/>
            <person name="He X."/>
            <person name="Zhu D."/>
        </authorList>
    </citation>
    <scope>NUCLEOTIDE SEQUENCE [LARGE SCALE GENOMIC DNA]</scope>
    <source>
        <strain evidence="2 3">DSM 803</strain>
    </source>
</reference>
<dbReference type="PANTHER" id="PTHR33990:SF1">
    <property type="entry name" value="PROTEIN YJDN"/>
    <property type="match status" value="1"/>
</dbReference>
<dbReference type="Proteomes" id="UP000070620">
    <property type="component" value="Unassembled WGS sequence"/>
</dbReference>
<protein>
    <recommendedName>
        <fullName evidence="1">Glyoxalase/fosfomycin resistance/dioxygenase domain-containing protein</fullName>
    </recommendedName>
</protein>
<organism evidence="2 3">
    <name type="scientific">Micromonospora rosaria</name>
    <dbReference type="NCBI Taxonomy" id="47874"/>
    <lineage>
        <taxon>Bacteria</taxon>
        <taxon>Bacillati</taxon>
        <taxon>Actinomycetota</taxon>
        <taxon>Actinomycetes</taxon>
        <taxon>Micromonosporales</taxon>
        <taxon>Micromonosporaceae</taxon>
        <taxon>Micromonospora</taxon>
    </lineage>
</organism>
<dbReference type="Pfam" id="PF00903">
    <property type="entry name" value="Glyoxalase"/>
    <property type="match status" value="1"/>
</dbReference>
<dbReference type="PANTHER" id="PTHR33990">
    <property type="entry name" value="PROTEIN YJDN-RELATED"/>
    <property type="match status" value="1"/>
</dbReference>
<dbReference type="SUPFAM" id="SSF54593">
    <property type="entry name" value="Glyoxalase/Bleomycin resistance protein/Dihydroxybiphenyl dioxygenase"/>
    <property type="match status" value="1"/>
</dbReference>
<evidence type="ECO:0000313" key="3">
    <source>
        <dbReference type="Proteomes" id="UP000070620"/>
    </source>
</evidence>
<dbReference type="OrthoDB" id="9795306at2"/>
<dbReference type="EMBL" id="LRQV01000021">
    <property type="protein sequence ID" value="KXK62348.1"/>
    <property type="molecule type" value="Genomic_DNA"/>
</dbReference>
<comment type="caution">
    <text evidence="2">The sequence shown here is derived from an EMBL/GenBank/DDBJ whole genome shotgun (WGS) entry which is preliminary data.</text>
</comment>
<dbReference type="CDD" id="cd06588">
    <property type="entry name" value="PhnB_like"/>
    <property type="match status" value="1"/>
</dbReference>